<sequence length="125" mass="13912">MTDSDNGYVKVVLHNEHGRVPETVVLTFSEVIRPEEMLERLNELFGDCERVGGLYGLMSLVNEAATVNNDDHRENDPEYTYRVSMYPEATLSGATDTEITINNHVDEPFTENFGSLSAEKAASLA</sequence>
<dbReference type="RefSeq" id="WP_179922722.1">
    <property type="nucleotide sequence ID" value="NZ_CP058909.1"/>
</dbReference>
<keyword evidence="2" id="KW-1185">Reference proteome</keyword>
<proteinExistence type="predicted"/>
<reference evidence="1 2" key="1">
    <citation type="submission" date="2020-07" db="EMBL/GenBank/DDBJ databases">
        <title>Halosimplex litoreum sp. nov. and Halosimplex rubrum sp. nov., isolated from different salt environments.</title>
        <authorList>
            <person name="Cui H."/>
        </authorList>
    </citation>
    <scope>NUCLEOTIDE SEQUENCE [LARGE SCALE GENOMIC DNA]</scope>
    <source>
        <strain evidence="1 2">R2</strain>
    </source>
</reference>
<dbReference type="GeneID" id="56083286"/>
<dbReference type="KEGG" id="hpel:HZS54_11815"/>
<protein>
    <submittedName>
        <fullName evidence="1">Uncharacterized protein</fullName>
    </submittedName>
</protein>
<dbReference type="Proteomes" id="UP000509346">
    <property type="component" value="Chromosome"/>
</dbReference>
<accession>A0A7D5TUE1</accession>
<dbReference type="AlphaFoldDB" id="A0A7D5TUE1"/>
<name>A0A7D5TUE1_9EURY</name>
<evidence type="ECO:0000313" key="1">
    <source>
        <dbReference type="EMBL" id="QLH82254.1"/>
    </source>
</evidence>
<evidence type="ECO:0000313" key="2">
    <source>
        <dbReference type="Proteomes" id="UP000509346"/>
    </source>
</evidence>
<dbReference type="EMBL" id="CP058909">
    <property type="protein sequence ID" value="QLH82254.1"/>
    <property type="molecule type" value="Genomic_DNA"/>
</dbReference>
<organism evidence="1 2">
    <name type="scientific">Halosimplex pelagicum</name>
    <dbReference type="NCBI Taxonomy" id="869886"/>
    <lineage>
        <taxon>Archaea</taxon>
        <taxon>Methanobacteriati</taxon>
        <taxon>Methanobacteriota</taxon>
        <taxon>Stenosarchaea group</taxon>
        <taxon>Halobacteria</taxon>
        <taxon>Halobacteriales</taxon>
        <taxon>Haloarculaceae</taxon>
        <taxon>Halosimplex</taxon>
    </lineage>
</organism>
<gene>
    <name evidence="1" type="ORF">HZS54_11815</name>
</gene>